<name>A0A381WM98_9ZZZZ</name>
<dbReference type="InterPro" id="IPR013736">
    <property type="entry name" value="Xaa-Pro_dipept_C"/>
</dbReference>
<dbReference type="Gene3D" id="2.60.120.260">
    <property type="entry name" value="Galactose-binding domain-like"/>
    <property type="match status" value="1"/>
</dbReference>
<sequence>VVEDPDLGIVLPDGCRLSARVWMPESAVSEPVPAILEYIPYRKRDGTAPRDAVTHPWFAGHGYACVRVDMRGSGESEGLLLDEYTAQELEDACDVIAWLAEQPWCDGNIGMMGISWGGFNGLQVAALNPPALKAIISICSTVDRYADDIHYKGGCLLIENFGWAMTMLGYSARPPDRALVGNKWHQMWRERLTRQPLHLSTWLRHQHRDDYWKHGSVCEDYGAIKAAVLSIGGWHDGYRNTVSHLVENVEAPVKGIIGPWIHKYPHIAGPAPVIGFLQEARRWWDRWLRGKATGVEQDPAYRAYVMDSLKPKRWHPVRPGRWIAEAEWPAAGISPHILHFAVNGSLCDTPVRIDAEICSPQDCGAQSGEYFPFAYSDEFPGEQSVDDDKSLCFDSPVLDLGWDIVGAPIVHFTGSSDKSTGQVAVRLCDLRPDGTSAHITFGVLNLTHRQSHETPMPLVPGEDFQVSFKLDQIAYRLPAGHRLRVAVSTAYWPFIWPSPEPMTLRLRAGWVELPLRPLATSDEWRFEAAEGSLAQRAEVMRPASYSRETTQDPISGETITCIDCDFGQVRDLDIDLISGH</sequence>
<protein>
    <recommendedName>
        <fullName evidence="2">Xaa-Pro dipeptidyl-peptidase C-terminal domain-containing protein</fullName>
    </recommendedName>
</protein>
<feature type="non-terminal residue" evidence="3">
    <location>
        <position position="580"/>
    </location>
</feature>
<evidence type="ECO:0000256" key="1">
    <source>
        <dbReference type="ARBA" id="ARBA00022801"/>
    </source>
</evidence>
<dbReference type="NCBIfam" id="TIGR00976">
    <property type="entry name" value="CocE_NonD"/>
    <property type="match status" value="1"/>
</dbReference>
<dbReference type="Pfam" id="PF08530">
    <property type="entry name" value="PepX_C"/>
    <property type="match status" value="1"/>
</dbReference>
<dbReference type="AlphaFoldDB" id="A0A381WM98"/>
<dbReference type="InterPro" id="IPR000383">
    <property type="entry name" value="Xaa-Pro-like_dom"/>
</dbReference>
<dbReference type="GO" id="GO:0008239">
    <property type="term" value="F:dipeptidyl-peptidase activity"/>
    <property type="evidence" value="ECO:0007669"/>
    <property type="project" value="InterPro"/>
</dbReference>
<feature type="domain" description="Xaa-Pro dipeptidyl-peptidase C-terminal" evidence="2">
    <location>
        <begin position="281"/>
        <end position="524"/>
    </location>
</feature>
<dbReference type="InterPro" id="IPR005674">
    <property type="entry name" value="CocE/Ser_esterase"/>
</dbReference>
<evidence type="ECO:0000313" key="3">
    <source>
        <dbReference type="EMBL" id="SVA53605.1"/>
    </source>
</evidence>
<reference evidence="3" key="1">
    <citation type="submission" date="2018-05" db="EMBL/GenBank/DDBJ databases">
        <authorList>
            <person name="Lanie J.A."/>
            <person name="Ng W.-L."/>
            <person name="Kazmierczak K.M."/>
            <person name="Andrzejewski T.M."/>
            <person name="Davidsen T.M."/>
            <person name="Wayne K.J."/>
            <person name="Tettelin H."/>
            <person name="Glass J.I."/>
            <person name="Rusch D."/>
            <person name="Podicherti R."/>
            <person name="Tsui H.-C.T."/>
            <person name="Winkler M.E."/>
        </authorList>
    </citation>
    <scope>NUCLEOTIDE SEQUENCE</scope>
</reference>
<dbReference type="PANTHER" id="PTHR43056">
    <property type="entry name" value="PEPTIDASE S9 PROLYL OLIGOPEPTIDASE"/>
    <property type="match status" value="1"/>
</dbReference>
<dbReference type="PANTHER" id="PTHR43056:SF10">
    <property type="entry name" value="COCE_NOND FAMILY, PUTATIVE (AFU_ORTHOLOGUE AFUA_7G00600)-RELATED"/>
    <property type="match status" value="1"/>
</dbReference>
<dbReference type="InterPro" id="IPR029058">
    <property type="entry name" value="AB_hydrolase_fold"/>
</dbReference>
<evidence type="ECO:0000259" key="2">
    <source>
        <dbReference type="SMART" id="SM00939"/>
    </source>
</evidence>
<dbReference type="Pfam" id="PF02129">
    <property type="entry name" value="Peptidase_S15"/>
    <property type="match status" value="1"/>
</dbReference>
<dbReference type="Gene3D" id="1.10.3020.10">
    <property type="entry name" value="alpha-amino acid ester hydrolase ( Helical cap domain)"/>
    <property type="match status" value="1"/>
</dbReference>
<dbReference type="SUPFAM" id="SSF49785">
    <property type="entry name" value="Galactose-binding domain-like"/>
    <property type="match status" value="1"/>
</dbReference>
<feature type="non-terminal residue" evidence="3">
    <location>
        <position position="1"/>
    </location>
</feature>
<accession>A0A381WM98</accession>
<proteinExistence type="predicted"/>
<dbReference type="SMART" id="SM00939">
    <property type="entry name" value="PepX_C"/>
    <property type="match status" value="1"/>
</dbReference>
<dbReference type="InterPro" id="IPR008979">
    <property type="entry name" value="Galactose-bd-like_sf"/>
</dbReference>
<keyword evidence="1" id="KW-0378">Hydrolase</keyword>
<gene>
    <name evidence="3" type="ORF">METZ01_LOCUS106459</name>
</gene>
<dbReference type="SUPFAM" id="SSF53474">
    <property type="entry name" value="alpha/beta-Hydrolases"/>
    <property type="match status" value="1"/>
</dbReference>
<dbReference type="EMBL" id="UINC01012252">
    <property type="protein sequence ID" value="SVA53605.1"/>
    <property type="molecule type" value="Genomic_DNA"/>
</dbReference>
<organism evidence="3">
    <name type="scientific">marine metagenome</name>
    <dbReference type="NCBI Taxonomy" id="408172"/>
    <lineage>
        <taxon>unclassified sequences</taxon>
        <taxon>metagenomes</taxon>
        <taxon>ecological metagenomes</taxon>
    </lineage>
</organism>
<dbReference type="Gene3D" id="3.40.50.1820">
    <property type="entry name" value="alpha/beta hydrolase"/>
    <property type="match status" value="1"/>
</dbReference>
<dbReference type="InterPro" id="IPR050585">
    <property type="entry name" value="Xaa-Pro_dipeptidyl-ppase/CocE"/>
</dbReference>